<feature type="compositionally biased region" description="Basic and acidic residues" evidence="1">
    <location>
        <begin position="166"/>
        <end position="188"/>
    </location>
</feature>
<evidence type="ECO:0000313" key="2">
    <source>
        <dbReference type="EMBL" id="KLO03730.1"/>
    </source>
</evidence>
<evidence type="ECO:0000313" key="3">
    <source>
        <dbReference type="Proteomes" id="UP000053477"/>
    </source>
</evidence>
<dbReference type="InParanoid" id="A0A0H2QVV8"/>
<dbReference type="EMBL" id="KQ087123">
    <property type="protein sequence ID" value="KLO03730.1"/>
    <property type="molecule type" value="Genomic_DNA"/>
</dbReference>
<keyword evidence="3" id="KW-1185">Reference proteome</keyword>
<organism evidence="2 3">
    <name type="scientific">Schizopora paradoxa</name>
    <dbReference type="NCBI Taxonomy" id="27342"/>
    <lineage>
        <taxon>Eukaryota</taxon>
        <taxon>Fungi</taxon>
        <taxon>Dikarya</taxon>
        <taxon>Basidiomycota</taxon>
        <taxon>Agaricomycotina</taxon>
        <taxon>Agaricomycetes</taxon>
        <taxon>Hymenochaetales</taxon>
        <taxon>Schizoporaceae</taxon>
        <taxon>Schizopora</taxon>
    </lineage>
</organism>
<proteinExistence type="predicted"/>
<protein>
    <submittedName>
        <fullName evidence="2">Uncharacterized protein</fullName>
    </submittedName>
</protein>
<sequence length="188" mass="21207">MSCHYPPPSPSAFLDVAIPSLASAIQSSPSPSVTRPLPRRRHRHLRVDGISREGGRARFACPPRLRTRHRGRVHKDGMGRERTGEMASWVWTSPAVLHEDGGADERVQRLNVKNPTSTRVRQQQAIWTTMTGGTHRVRREESAHPSIRRNANFKSSSRWRAVVFAERADGTDATNHRRREEGKAGGRR</sequence>
<gene>
    <name evidence="2" type="ORF">SCHPADRAFT_948424</name>
</gene>
<name>A0A0H2QVV8_9AGAM</name>
<dbReference type="AlphaFoldDB" id="A0A0H2QVV8"/>
<evidence type="ECO:0000256" key="1">
    <source>
        <dbReference type="SAM" id="MobiDB-lite"/>
    </source>
</evidence>
<reference evidence="2 3" key="1">
    <citation type="submission" date="2015-04" db="EMBL/GenBank/DDBJ databases">
        <title>Complete genome sequence of Schizopora paradoxa KUC8140, a cosmopolitan wood degrader in East Asia.</title>
        <authorList>
            <consortium name="DOE Joint Genome Institute"/>
            <person name="Min B."/>
            <person name="Park H."/>
            <person name="Jang Y."/>
            <person name="Kim J.-J."/>
            <person name="Kim K.H."/>
            <person name="Pangilinan J."/>
            <person name="Lipzen A."/>
            <person name="Riley R."/>
            <person name="Grigoriev I.V."/>
            <person name="Spatafora J.W."/>
            <person name="Choi I.-G."/>
        </authorList>
    </citation>
    <scope>NUCLEOTIDE SEQUENCE [LARGE SCALE GENOMIC DNA]</scope>
    <source>
        <strain evidence="2 3">KUC8140</strain>
    </source>
</reference>
<dbReference type="Proteomes" id="UP000053477">
    <property type="component" value="Unassembled WGS sequence"/>
</dbReference>
<accession>A0A0H2QVV8</accession>
<feature type="region of interest" description="Disordered" evidence="1">
    <location>
        <begin position="165"/>
        <end position="188"/>
    </location>
</feature>